<sequence>MDALHRGKGTKSLLTMLGQQLLIAEELCLAGYAKEQLPSVRRAHAALVQLDWTATPQSDSKAEQAEYEPLREALIIYDVQLRSAPRAQVREAQLAILGRLNKHLDEHEWV</sequence>
<gene>
    <name evidence="1" type="ORF">CBA19CS42_17260</name>
</gene>
<evidence type="ECO:0000313" key="1">
    <source>
        <dbReference type="EMBL" id="GJH26290.1"/>
    </source>
</evidence>
<dbReference type="AlphaFoldDB" id="A0AA37IAI0"/>
<protein>
    <submittedName>
        <fullName evidence="1">Uncharacterized protein</fullName>
    </submittedName>
</protein>
<proteinExistence type="predicted"/>
<organism evidence="1 2">
    <name type="scientific">Caballeronia novacaledonica</name>
    <dbReference type="NCBI Taxonomy" id="1544861"/>
    <lineage>
        <taxon>Bacteria</taxon>
        <taxon>Pseudomonadati</taxon>
        <taxon>Pseudomonadota</taxon>
        <taxon>Betaproteobacteria</taxon>
        <taxon>Burkholderiales</taxon>
        <taxon>Burkholderiaceae</taxon>
        <taxon>Caballeronia</taxon>
    </lineage>
</organism>
<reference evidence="1" key="1">
    <citation type="submission" date="2022-09" db="EMBL/GenBank/DDBJ databases">
        <title>Isolation and characterization of 3-chlorobenzoate degrading bacteria from soils in Shizuoka.</title>
        <authorList>
            <person name="Ifat A."/>
            <person name="Ogawa N."/>
            <person name="Kimbara K."/>
            <person name="Moriuchi R."/>
            <person name="Dohra H."/>
            <person name="Shintani M."/>
        </authorList>
    </citation>
    <scope>NUCLEOTIDE SEQUENCE</scope>
    <source>
        <strain evidence="1">19CS4-2</strain>
    </source>
</reference>
<evidence type="ECO:0000313" key="2">
    <source>
        <dbReference type="Proteomes" id="UP001055111"/>
    </source>
</evidence>
<name>A0AA37IAI0_9BURK</name>
<accession>A0AA37IAI0</accession>
<dbReference type="Proteomes" id="UP001055111">
    <property type="component" value="Unassembled WGS sequence"/>
</dbReference>
<dbReference type="EMBL" id="BPUS01000006">
    <property type="protein sequence ID" value="GJH26290.1"/>
    <property type="molecule type" value="Genomic_DNA"/>
</dbReference>
<comment type="caution">
    <text evidence="1">The sequence shown here is derived from an EMBL/GenBank/DDBJ whole genome shotgun (WGS) entry which is preliminary data.</text>
</comment>